<evidence type="ECO:0000313" key="2">
    <source>
        <dbReference type="EMBL" id="KIY64696.1"/>
    </source>
</evidence>
<keyword evidence="3" id="KW-1185">Reference proteome</keyword>
<gene>
    <name evidence="2" type="ORF">CYLTODRAFT_456979</name>
</gene>
<evidence type="ECO:0000256" key="1">
    <source>
        <dbReference type="SAM" id="MobiDB-lite"/>
    </source>
</evidence>
<evidence type="ECO:0000313" key="3">
    <source>
        <dbReference type="Proteomes" id="UP000054007"/>
    </source>
</evidence>
<reference evidence="2 3" key="1">
    <citation type="journal article" date="2015" name="Fungal Genet. Biol.">
        <title>Evolution of novel wood decay mechanisms in Agaricales revealed by the genome sequences of Fistulina hepatica and Cylindrobasidium torrendii.</title>
        <authorList>
            <person name="Floudas D."/>
            <person name="Held B.W."/>
            <person name="Riley R."/>
            <person name="Nagy L.G."/>
            <person name="Koehler G."/>
            <person name="Ransdell A.S."/>
            <person name="Younus H."/>
            <person name="Chow J."/>
            <person name="Chiniquy J."/>
            <person name="Lipzen A."/>
            <person name="Tritt A."/>
            <person name="Sun H."/>
            <person name="Haridas S."/>
            <person name="LaButti K."/>
            <person name="Ohm R.A."/>
            <person name="Kues U."/>
            <person name="Blanchette R.A."/>
            <person name="Grigoriev I.V."/>
            <person name="Minto R.E."/>
            <person name="Hibbett D.S."/>
        </authorList>
    </citation>
    <scope>NUCLEOTIDE SEQUENCE [LARGE SCALE GENOMIC DNA]</scope>
    <source>
        <strain evidence="2 3">FP15055 ss-10</strain>
    </source>
</reference>
<dbReference type="Proteomes" id="UP000054007">
    <property type="component" value="Unassembled WGS sequence"/>
</dbReference>
<name>A0A0D7B5A4_9AGAR</name>
<proteinExistence type="predicted"/>
<sequence>MVFTRKKGRPRKHPTIAHAKEAAREKRARYEQTHVESRRRRKVEKSPPNSIKWTAPVLSPRELMDHDDSNTFAVPPNHQLAVLYRTLKNTHSVISTSLGGDVAIWFSTTLELLTAGTAGTLESLCSTLNTILHVMEPYFRAMEVTFDTYNLLSRDDDGTWEARAMALTQEVRSWRARLQGVLGAYDIGIRYMKSMLVAGEL</sequence>
<dbReference type="AlphaFoldDB" id="A0A0D7B5A4"/>
<feature type="compositionally biased region" description="Basic residues" evidence="1">
    <location>
        <begin position="1"/>
        <end position="15"/>
    </location>
</feature>
<feature type="compositionally biased region" description="Basic and acidic residues" evidence="1">
    <location>
        <begin position="18"/>
        <end position="36"/>
    </location>
</feature>
<protein>
    <submittedName>
        <fullName evidence="2">Uncharacterized protein</fullName>
    </submittedName>
</protein>
<accession>A0A0D7B5A4</accession>
<feature type="region of interest" description="Disordered" evidence="1">
    <location>
        <begin position="1"/>
        <end position="51"/>
    </location>
</feature>
<organism evidence="2 3">
    <name type="scientific">Cylindrobasidium torrendii FP15055 ss-10</name>
    <dbReference type="NCBI Taxonomy" id="1314674"/>
    <lineage>
        <taxon>Eukaryota</taxon>
        <taxon>Fungi</taxon>
        <taxon>Dikarya</taxon>
        <taxon>Basidiomycota</taxon>
        <taxon>Agaricomycotina</taxon>
        <taxon>Agaricomycetes</taxon>
        <taxon>Agaricomycetidae</taxon>
        <taxon>Agaricales</taxon>
        <taxon>Marasmiineae</taxon>
        <taxon>Physalacriaceae</taxon>
        <taxon>Cylindrobasidium</taxon>
    </lineage>
</organism>
<dbReference type="EMBL" id="KN880623">
    <property type="protein sequence ID" value="KIY64696.1"/>
    <property type="molecule type" value="Genomic_DNA"/>
</dbReference>